<dbReference type="Pfam" id="PF05593">
    <property type="entry name" value="RHS_repeat"/>
    <property type="match status" value="1"/>
</dbReference>
<evidence type="ECO:0000313" key="2">
    <source>
        <dbReference type="EMBL" id="MDK2126936.1"/>
    </source>
</evidence>
<keyword evidence="1" id="KW-0732">Signal</keyword>
<dbReference type="InterPro" id="IPR031325">
    <property type="entry name" value="RHS_repeat"/>
</dbReference>
<dbReference type="Proteomes" id="UP001172778">
    <property type="component" value="Unassembled WGS sequence"/>
</dbReference>
<dbReference type="InterPro" id="IPR013517">
    <property type="entry name" value="FG-GAP"/>
</dbReference>
<proteinExistence type="predicted"/>
<gene>
    <name evidence="2" type="ORF">PZA18_23100</name>
</gene>
<dbReference type="PANTHER" id="PTHR46580">
    <property type="entry name" value="SENSOR KINASE-RELATED"/>
    <property type="match status" value="1"/>
</dbReference>
<protein>
    <submittedName>
        <fullName evidence="2">FG-GAP-like repeat-containing protein</fullName>
    </submittedName>
</protein>
<feature type="non-terminal residue" evidence="2">
    <location>
        <position position="3105"/>
    </location>
</feature>
<organism evidence="2 3">
    <name type="scientific">Parachitinimonas caeni</name>
    <dbReference type="NCBI Taxonomy" id="3031301"/>
    <lineage>
        <taxon>Bacteria</taxon>
        <taxon>Pseudomonadati</taxon>
        <taxon>Pseudomonadota</taxon>
        <taxon>Betaproteobacteria</taxon>
        <taxon>Neisseriales</taxon>
        <taxon>Chitinibacteraceae</taxon>
        <taxon>Parachitinimonas</taxon>
    </lineage>
</organism>
<dbReference type="Gene3D" id="2.180.10.10">
    <property type="entry name" value="RHS repeat-associated core"/>
    <property type="match status" value="1"/>
</dbReference>
<dbReference type="RefSeq" id="WP_284103259.1">
    <property type="nucleotide sequence ID" value="NZ_JARRAF010000069.1"/>
</dbReference>
<dbReference type="InterPro" id="IPR006530">
    <property type="entry name" value="YD"/>
</dbReference>
<evidence type="ECO:0000313" key="3">
    <source>
        <dbReference type="Proteomes" id="UP001172778"/>
    </source>
</evidence>
<sequence>DGLRTGQLDAEGYLTEYQYDGAGRKIETIRYATQIKGATDSSTLESLRSQLPIDAQTQARYTATDQRTSYYYDKRGLLVGELDAEGYLTTYDYDSRGNKTDVSRYEVAQQTPGAAQIDRATNLRTRLAQDAQGKITVAVTATKRTHSFVYNSLNQLQSETSPEGLVTTYTYDALGNVISKTVGTTGLNNSRQSDNTQTAAGQISQALGRAQGGIELAPLYGARLYDVSWAPGSRGDLIEIGVDAQGRRVARQWKATEQGYIAGQDVTLGRNQTDVTYQFADLNGDGVSDLTEIRRRWDGKAVATNWLVDAQTGRFTRIQAAGPDVPPNAIINGSFELAGVGDFVYRPGIDGPSLPGWTFTGTAGVATNDGSFTRGAPPAPSGNSVAFLQRDGKLSQSVSAASGSVLTFQASQRVNQGSGDQSLQLRVNGVAVGNAITPPRGSWASYTFTLTFTGNGPHQIELVGTRGDSDVTALIDQIQLIDPATAVGQEIVVGDWAAGNGYLVGDMTGDGKADLIAVDNPENGNGMQARLYKGDGLGGFSHVSSLNFTTGAKGRTYGLADLNRDGRLEMVSLVQRNGYFYQDTIFIGSDGNLSYRGDYTSQSRNAVAQYLASDIDGNGKLDWSPVFRGSDGYDHLWAALQRGDGIWDWGKEAVLGTPKDQVRYYSPDLNGDGLGDLVQYWRNAQGQAVVTLYRGTGSGDYRQTSETVLGPWVDGADLHFVDRNGDGRPDLVMTSSQNGVARIDAWLFDGRQFLQSTPWVADSLLLQTDFNADGKQDLFEVRHDASGDVSIRQWLATDTGYVEGIAGKLGRWQADQQYLVGDLDGSGRAGLVQIRKREDGQTVATRWTVDASGQVHTREDVLGGWSSGAWYQLGDGTGDGRADLWQFAERPNGMRLTVFRNSADGFTTPQSTDWDGRFGGAQFGLQDVNGDGKLEAAVAYAYGTTRYFLTVRFNSDGSLARSYMSADNWRDVQYLLGDFDGSGRQDVAEIYTGADGLARLKTWLGRADSNYVAGSEMTLGSADRPDARYLVGDLDGDGKSDVLQIWRNPAGHAIASRWLSRGDRFEAAGDTDLGTWNPQAVYRLLDQNGDHRSDLVIVLDQADGSQQIQPWLNDGAHFSQKGHWGRDSRFLDADLNGDGQWDLLEISHSQDGKAYLRQWLASGAGYTPGASALLDGWQADSQYLIGDLDGDGKTELVEIRQRADGMAVARSIGGNLQILAETELGRWQANSRYVLGDADGDRKVDLWQVSDLGNGYARASLWQNQGEGRFKQTRQDDWQATLSQMQIGAQDINADGRAELIISYAYGTSRYFRSLRLDPNGSLYAAAVSADNWRDVPYLGGDFDGNGLGDIAEITRGSDNLDHFKTWLGRQSWDYVAGSDTNLGRLNAQYLSGDLDGDGRSELVQVWQNEVGQAVATPWQRQADGSLQRGQDSVLGEWREGLTFRLSDQNGDHRADLIAIWPETNGRHSIAAWRHVEGQFVQSGDFSRDTRFLDVDLNGDGRRDLLEIRHDSEGNAVARAWTSTGNGYAIGASTTLGPWAADSQYLVADLDGDGQSDLVQIRRRPDGQAVASRWLQRGGSLSQGSETELGRWDASNRYALGDVTGDGKADLWVISKQPNQPLRLRISLWQGSDSGFSAGPVSDPGVDLTDLAIRCQDIDGDGKQELLLSFRSGYRYFWSCTLDSNGNLSLIGHNSLPWQDGQFLDGDFNADGRMDLGEINRGSDGLDHFKQWQGRPDRYYNSAINDQALGQTGATYLSGDLSGDGRTDLLQLWRNSAGQTVATVWTAGAKGLERGADTLLGAWNPAARYQLADQDGDGRADLIVTTRQANGQHTLQSYRFDGSGLVQQGDFRRDTRFLDIDFDADGKQDLLEIRHDANGDAIARQWTSTGNGYVEGVSSHLGRWQADSQFLVGDLDGDGKPDLAEIRRRPDGQAEVRLWIPSAQGLTLQSTTLLGRWNPGNRYLLGDANGDRKVELFEVSMGWDKDYGESTWVSVRGHDGSGLNRLLDRVRLGGRVAEQAQLSLAPLNASDRMTLLISPAPGNRNSVAYSLWLNEQGQLKASGFGIDSQDRQTTLLGDINGDASADWLSFHQTADNRLSLKTWLGWDRSNGYFVSVSEQDFGVARPQSVFLTGPVRSTGKADLVEIAKNAEGQAVATLWSATGTTYQKISESPLGPWQEKAQYRLIDQDGDGRLDLLATWTEPDGRQSLASWRSDGQQFIQRGDWRKDTRFLQGDFNGDGREDLLEIRHDGNGDAVAVQWQAGAGGFSQGATVTLGPWRADNHYLTGRLQGDARTGLVVIRQRTDGMAVAQNWQLAPGGDWQAQGETVLGPWSPRTRYQLVDANNDGRADLFELKLGIDPNYGASTWISLRLGNGQDFKQVQDTLRLGHHVDSRSSLEVGRTIGMSRPALLVTSPWWQGNYTIACVLNDQQKLEVNGRGTQRPQIQDFLLADASGDDRTDRLTISQTSDGTTRVDIDPWDYRYGNVWDQGLDLGAAKPQARFLSGHLDSDRKADLLQIWRNEAGQAVARLWHSTGTSYQQGRDSILGAWHDDARYRLLDQDGDGRQDLVATWAEADGSQTLTTWRPMDGQFVQQGNWGQDARFLEANLDGNGRRDFLEIVHAANGEVVARSWLNNGSGLVEGSATPLGRFQLDNQYLVADLNGDGRSDLLELARRSDGQMLARQWINLDGQLVRQSETVLGPWGVDRKYRLGDANGDGRADLWLLRDVDGSQMELTLWQNGSEGFQAGPSKRWDGSFNGAQLVVQDVDGDRRQDVSVIYWSGYYWQRHFWLETDGQTLGGTVKDIGWGREALTTLSADINGDGRSDTVELYRAGDGTDQLAVWLGDLKHETGSSGIGPNLGQKNARYAVGDLDQDGKADLVQVWRNAQDQAVATIWRSGGNVMTKGQDIVLGAWEERASYRLLDTQGDGRLQLLAILPQANGSQRIQRWDYRDSQFVPATDLLQTATPADMHTQAVSGRSAGVLSLGTQSASGPSAYSLAPAQTPETPALVITSVGLSPLSPLAKPNKAFDLNQQLDSGSALTLRQSYYQYDSRGRLIAEISGEPSKAIADASKKLAELRKPFLNGARTATEADTKAIATAQAEL</sequence>
<keyword evidence="3" id="KW-1185">Reference proteome</keyword>
<reference evidence="2" key="1">
    <citation type="submission" date="2023-03" db="EMBL/GenBank/DDBJ databases">
        <title>Chitinimonas shenzhenensis gen. nov., sp. nov., a novel member of family Burkholderiaceae isolated from activated sludge collected in Shen Zhen, China.</title>
        <authorList>
            <person name="Wang X."/>
        </authorList>
    </citation>
    <scope>NUCLEOTIDE SEQUENCE</scope>
    <source>
        <strain evidence="2">DQS-5</strain>
    </source>
</reference>
<evidence type="ECO:0000256" key="1">
    <source>
        <dbReference type="ARBA" id="ARBA00022729"/>
    </source>
</evidence>
<name>A0ABT7E3P2_9NEIS</name>
<dbReference type="Gene3D" id="2.40.128.340">
    <property type="match status" value="3"/>
</dbReference>
<accession>A0ABT7E3P2</accession>
<dbReference type="Gene3D" id="2.130.10.130">
    <property type="entry name" value="Integrin alpha, N-terminal"/>
    <property type="match status" value="1"/>
</dbReference>
<feature type="non-terminal residue" evidence="2">
    <location>
        <position position="1"/>
    </location>
</feature>
<dbReference type="SUPFAM" id="SSF69318">
    <property type="entry name" value="Integrin alpha N-terminal domain"/>
    <property type="match status" value="7"/>
</dbReference>
<dbReference type="Pfam" id="PF13517">
    <property type="entry name" value="FG-GAP_3"/>
    <property type="match status" value="2"/>
</dbReference>
<dbReference type="InterPro" id="IPR028994">
    <property type="entry name" value="Integrin_alpha_N"/>
</dbReference>
<comment type="caution">
    <text evidence="2">The sequence shown here is derived from an EMBL/GenBank/DDBJ whole genome shotgun (WGS) entry which is preliminary data.</text>
</comment>
<dbReference type="NCBIfam" id="TIGR01643">
    <property type="entry name" value="YD_repeat_2x"/>
    <property type="match status" value="2"/>
</dbReference>
<dbReference type="EMBL" id="JARRAF010000069">
    <property type="protein sequence ID" value="MDK2126936.1"/>
    <property type="molecule type" value="Genomic_DNA"/>
</dbReference>